<evidence type="ECO:0000313" key="2">
    <source>
        <dbReference type="EMBL" id="MPN19985.1"/>
    </source>
</evidence>
<dbReference type="GO" id="GO:0016810">
    <property type="term" value="F:hydrolase activity, acting on carbon-nitrogen (but not peptide) bonds"/>
    <property type="evidence" value="ECO:0007669"/>
    <property type="project" value="InterPro"/>
</dbReference>
<evidence type="ECO:0000259" key="1">
    <source>
        <dbReference type="Pfam" id="PF01979"/>
    </source>
</evidence>
<gene>
    <name evidence="2" type="ORF">SDC9_167360</name>
</gene>
<dbReference type="Gene3D" id="3.20.20.140">
    <property type="entry name" value="Metal-dependent hydrolases"/>
    <property type="match status" value="1"/>
</dbReference>
<proteinExistence type="predicted"/>
<dbReference type="Gene3D" id="2.30.40.10">
    <property type="entry name" value="Urease, subunit C, domain 1"/>
    <property type="match status" value="1"/>
</dbReference>
<dbReference type="InterPro" id="IPR006680">
    <property type="entry name" value="Amidohydro-rel"/>
</dbReference>
<comment type="caution">
    <text evidence="2">The sequence shown here is derived from an EMBL/GenBank/DDBJ whole genome shotgun (WGS) entry which is preliminary data.</text>
</comment>
<dbReference type="InterPro" id="IPR011059">
    <property type="entry name" value="Metal-dep_hydrolase_composite"/>
</dbReference>
<protein>
    <recommendedName>
        <fullName evidence="1">Amidohydrolase-related domain-containing protein</fullName>
    </recommendedName>
</protein>
<dbReference type="SUPFAM" id="SSF51338">
    <property type="entry name" value="Composite domain of metallo-dependent hydrolases"/>
    <property type="match status" value="1"/>
</dbReference>
<dbReference type="Pfam" id="PF01979">
    <property type="entry name" value="Amidohydro_1"/>
    <property type="match status" value="1"/>
</dbReference>
<dbReference type="EMBL" id="VSSQ01067627">
    <property type="protein sequence ID" value="MPN19985.1"/>
    <property type="molecule type" value="Genomic_DNA"/>
</dbReference>
<organism evidence="2">
    <name type="scientific">bioreactor metagenome</name>
    <dbReference type="NCBI Taxonomy" id="1076179"/>
    <lineage>
        <taxon>unclassified sequences</taxon>
        <taxon>metagenomes</taxon>
        <taxon>ecological metagenomes</taxon>
    </lineage>
</organism>
<reference evidence="2" key="1">
    <citation type="submission" date="2019-08" db="EMBL/GenBank/DDBJ databases">
        <authorList>
            <person name="Kucharzyk K."/>
            <person name="Murdoch R.W."/>
            <person name="Higgins S."/>
            <person name="Loffler F."/>
        </authorList>
    </citation>
    <scope>NUCLEOTIDE SEQUENCE</scope>
</reference>
<dbReference type="AlphaFoldDB" id="A0A645G012"/>
<feature type="domain" description="Amidohydrolase-related" evidence="1">
    <location>
        <begin position="19"/>
        <end position="72"/>
    </location>
</feature>
<accession>A0A645G012</accession>
<sequence length="75" mass="8114">MDRLFRNAVVNSGLPRDEALALAVRQTSINPARAVGLPEAGLVVGRPADLVVLDADLRVQRVLHRGSWVDGVMKD</sequence>
<name>A0A645G012_9ZZZZ</name>